<gene>
    <name evidence="1" type="primary">82</name>
    <name evidence="1" type="ORF">SEA_VERACRUZ_82</name>
</gene>
<proteinExistence type="predicted"/>
<dbReference type="EMBL" id="MK524496">
    <property type="protein sequence ID" value="QBI96966.1"/>
    <property type="molecule type" value="Genomic_DNA"/>
</dbReference>
<dbReference type="RefSeq" id="YP_010060358.1">
    <property type="nucleotide sequence ID" value="NC_054770.1"/>
</dbReference>
<protein>
    <submittedName>
        <fullName evidence="1">Uncharacterized protein</fullName>
    </submittedName>
</protein>
<evidence type="ECO:0000313" key="1">
    <source>
        <dbReference type="EMBL" id="QBI96966.1"/>
    </source>
</evidence>
<dbReference type="GeneID" id="64868214"/>
<evidence type="ECO:0000313" key="2">
    <source>
        <dbReference type="Proteomes" id="UP000292543"/>
    </source>
</evidence>
<dbReference type="KEGG" id="vg:64868214"/>
<keyword evidence="2" id="KW-1185">Reference proteome</keyword>
<dbReference type="InterPro" id="IPR058002">
    <property type="entry name" value="Gp82"/>
</dbReference>
<dbReference type="Proteomes" id="UP000292543">
    <property type="component" value="Segment"/>
</dbReference>
<accession>A0A481VSW9</accession>
<organism evidence="1 2">
    <name type="scientific">Mycobacterium phage Veracruz</name>
    <dbReference type="NCBI Taxonomy" id="2530154"/>
    <lineage>
        <taxon>Viruses</taxon>
        <taxon>Duplodnaviria</taxon>
        <taxon>Heunggongvirae</taxon>
        <taxon>Uroviricota</taxon>
        <taxon>Caudoviricetes</taxon>
        <taxon>Veracruzvirus</taxon>
        <taxon>Veracruzvirus veracruz</taxon>
    </lineage>
</organism>
<reference evidence="1 2" key="1">
    <citation type="submission" date="2019-02" db="EMBL/GenBank/DDBJ databases">
        <authorList>
            <person name="Martinez-Pineda D."/>
            <person name="Wolyniak M.J."/>
            <person name="Kistler A."/>
            <person name="Garlena R.A."/>
            <person name="Russell D.A."/>
            <person name="Pope W.H."/>
            <person name="Jacobs-Sera D."/>
            <person name="Hatfull G.F."/>
        </authorList>
    </citation>
    <scope>NUCLEOTIDE SEQUENCE [LARGE SCALE GENOMIC DNA]</scope>
</reference>
<dbReference type="Pfam" id="PF25735">
    <property type="entry name" value="Phage_L5_gp82"/>
    <property type="match status" value="1"/>
</dbReference>
<sequence length="138" mass="15536">MTIESYKGRMISDRTPVFAYRNLHKDRWSLRAEAGPHKGKVIGHTDSLALIDCQLKVSEAGRQRVIAEQKKNVHAGVVGTIVRDFDPRPYDWEGNYAQRLSYNPYKAPTFTVDGEAVGYATMVHLSDDGKAYAYGCIR</sequence>
<name>A0A481VSW9_9CAUD</name>